<reference evidence="1" key="2">
    <citation type="submission" date="2021-04" db="EMBL/GenBank/DDBJ databases">
        <authorList>
            <person name="Gilroy R."/>
        </authorList>
    </citation>
    <scope>NUCLEOTIDE SEQUENCE</scope>
    <source>
        <strain evidence="1">2239</strain>
    </source>
</reference>
<name>A0A9D1V5M3_9FIRM</name>
<dbReference type="InterPro" id="IPR011989">
    <property type="entry name" value="ARM-like"/>
</dbReference>
<reference evidence="1" key="1">
    <citation type="journal article" date="2021" name="PeerJ">
        <title>Extensive microbial diversity within the chicken gut microbiome revealed by metagenomics and culture.</title>
        <authorList>
            <person name="Gilroy R."/>
            <person name="Ravi A."/>
            <person name="Getino M."/>
            <person name="Pursley I."/>
            <person name="Horton D.L."/>
            <person name="Alikhan N.F."/>
            <person name="Baker D."/>
            <person name="Gharbi K."/>
            <person name="Hall N."/>
            <person name="Watson M."/>
            <person name="Adriaenssens E.M."/>
            <person name="Foster-Nyarko E."/>
            <person name="Jarju S."/>
            <person name="Secka A."/>
            <person name="Antonio M."/>
            <person name="Oren A."/>
            <person name="Chaudhuri R.R."/>
            <person name="La Ragione R."/>
            <person name="Hildebrand F."/>
            <person name="Pallen M.J."/>
        </authorList>
    </citation>
    <scope>NUCLEOTIDE SEQUENCE</scope>
    <source>
        <strain evidence="1">2239</strain>
    </source>
</reference>
<dbReference type="AlphaFoldDB" id="A0A9D1V5M3"/>
<evidence type="ECO:0000313" key="1">
    <source>
        <dbReference type="EMBL" id="HIX06463.1"/>
    </source>
</evidence>
<accession>A0A9D1V5M3</accession>
<dbReference type="Gene3D" id="1.25.10.10">
    <property type="entry name" value="Leucine-rich Repeat Variant"/>
    <property type="match status" value="1"/>
</dbReference>
<dbReference type="InterPro" id="IPR016024">
    <property type="entry name" value="ARM-type_fold"/>
</dbReference>
<evidence type="ECO:0008006" key="3">
    <source>
        <dbReference type="Google" id="ProtNLM"/>
    </source>
</evidence>
<proteinExistence type="predicted"/>
<comment type="caution">
    <text evidence="1">The sequence shown here is derived from an EMBL/GenBank/DDBJ whole genome shotgun (WGS) entry which is preliminary data.</text>
</comment>
<organism evidence="1 2">
    <name type="scientific">Candidatus Allofournierella pullicola</name>
    <dbReference type="NCBI Taxonomy" id="2838596"/>
    <lineage>
        <taxon>Bacteria</taxon>
        <taxon>Bacillati</taxon>
        <taxon>Bacillota</taxon>
        <taxon>Clostridia</taxon>
        <taxon>Eubacteriales</taxon>
        <taxon>Oscillospiraceae</taxon>
        <taxon>Allofournierella</taxon>
    </lineage>
</organism>
<sequence>MEQLLTKAGNDPQFLDALFEIVRSEHSAVRYSCTKILRMLSERQPDKIYPYFDDVANWLRDSNSFVKWDGILTLANLASVDAQRRFASVYEEYFGLIRDSKMVTAANAAGNAWKIVQAVPEWESDITRRLLEVPQIVYLHHGEPSAECNRVMCGHVLDCFDHYFDLSKNQQAMICFARSQLNSSRKSVAKKAARFLKKHEI</sequence>
<dbReference type="EMBL" id="DXFW01000035">
    <property type="protein sequence ID" value="HIX06463.1"/>
    <property type="molecule type" value="Genomic_DNA"/>
</dbReference>
<evidence type="ECO:0000313" key="2">
    <source>
        <dbReference type="Proteomes" id="UP000824193"/>
    </source>
</evidence>
<protein>
    <recommendedName>
        <fullName evidence="3">HEAT repeat domain-containing protein</fullName>
    </recommendedName>
</protein>
<gene>
    <name evidence="1" type="ORF">H9865_10290</name>
</gene>
<dbReference type="SUPFAM" id="SSF48371">
    <property type="entry name" value="ARM repeat"/>
    <property type="match status" value="1"/>
</dbReference>
<dbReference type="Proteomes" id="UP000824193">
    <property type="component" value="Unassembled WGS sequence"/>
</dbReference>